<comment type="similarity">
    <text evidence="2">Belongs to the major facilitator superfamily. Monocarboxylate porter (TC 2.A.1.13) family.</text>
</comment>
<evidence type="ECO:0000256" key="4">
    <source>
        <dbReference type="SAM" id="Phobius"/>
    </source>
</evidence>
<dbReference type="GO" id="GO:0016020">
    <property type="term" value="C:membrane"/>
    <property type="evidence" value="ECO:0007669"/>
    <property type="project" value="UniProtKB-SubCell"/>
</dbReference>
<dbReference type="InterPro" id="IPR036259">
    <property type="entry name" value="MFS_trans_sf"/>
</dbReference>
<feature type="transmembrane region" description="Helical" evidence="4">
    <location>
        <begin position="190"/>
        <end position="210"/>
    </location>
</feature>
<dbReference type="InterPro" id="IPR011701">
    <property type="entry name" value="MFS"/>
</dbReference>
<dbReference type="InterPro" id="IPR050327">
    <property type="entry name" value="Proton-linked_MCT"/>
</dbReference>
<feature type="transmembrane region" description="Helical" evidence="4">
    <location>
        <begin position="222"/>
        <end position="242"/>
    </location>
</feature>
<dbReference type="InterPro" id="IPR020846">
    <property type="entry name" value="MFS_dom"/>
</dbReference>
<evidence type="ECO:0000313" key="7">
    <source>
        <dbReference type="Proteomes" id="UP000664132"/>
    </source>
</evidence>
<protein>
    <recommendedName>
        <fullName evidence="5">Major facilitator superfamily (MFS) profile domain-containing protein</fullName>
    </recommendedName>
</protein>
<dbReference type="Proteomes" id="UP000664132">
    <property type="component" value="Unassembled WGS sequence"/>
</dbReference>
<dbReference type="Gene3D" id="1.20.1250.20">
    <property type="entry name" value="MFS general substrate transporter like domains"/>
    <property type="match status" value="2"/>
</dbReference>
<feature type="transmembrane region" description="Helical" evidence="4">
    <location>
        <begin position="354"/>
        <end position="380"/>
    </location>
</feature>
<feature type="transmembrane region" description="Helical" evidence="4">
    <location>
        <begin position="62"/>
        <end position="80"/>
    </location>
</feature>
<reference evidence="6" key="1">
    <citation type="submission" date="2021-02" db="EMBL/GenBank/DDBJ databases">
        <title>Genome sequence Cadophora malorum strain M34.</title>
        <authorList>
            <person name="Stefanovic E."/>
            <person name="Vu D."/>
            <person name="Scully C."/>
            <person name="Dijksterhuis J."/>
            <person name="Roader J."/>
            <person name="Houbraken J."/>
        </authorList>
    </citation>
    <scope>NUCLEOTIDE SEQUENCE</scope>
    <source>
        <strain evidence="6">M34</strain>
    </source>
</reference>
<dbReference type="GO" id="GO:0022857">
    <property type="term" value="F:transmembrane transporter activity"/>
    <property type="evidence" value="ECO:0007669"/>
    <property type="project" value="InterPro"/>
</dbReference>
<keyword evidence="4" id="KW-1133">Transmembrane helix</keyword>
<dbReference type="Pfam" id="PF07690">
    <property type="entry name" value="MFS_1"/>
    <property type="match status" value="1"/>
</dbReference>
<dbReference type="SUPFAM" id="SSF103473">
    <property type="entry name" value="MFS general substrate transporter"/>
    <property type="match status" value="1"/>
</dbReference>
<evidence type="ECO:0000256" key="3">
    <source>
        <dbReference type="SAM" id="MobiDB-lite"/>
    </source>
</evidence>
<dbReference type="PROSITE" id="PS50850">
    <property type="entry name" value="MFS"/>
    <property type="match status" value="1"/>
</dbReference>
<keyword evidence="4" id="KW-0472">Membrane</keyword>
<feature type="region of interest" description="Disordered" evidence="3">
    <location>
        <begin position="1"/>
        <end position="28"/>
    </location>
</feature>
<keyword evidence="7" id="KW-1185">Reference proteome</keyword>
<organism evidence="6 7">
    <name type="scientific">Cadophora malorum</name>
    <dbReference type="NCBI Taxonomy" id="108018"/>
    <lineage>
        <taxon>Eukaryota</taxon>
        <taxon>Fungi</taxon>
        <taxon>Dikarya</taxon>
        <taxon>Ascomycota</taxon>
        <taxon>Pezizomycotina</taxon>
        <taxon>Leotiomycetes</taxon>
        <taxon>Helotiales</taxon>
        <taxon>Ploettnerulaceae</taxon>
        <taxon>Cadophora</taxon>
    </lineage>
</organism>
<evidence type="ECO:0000256" key="1">
    <source>
        <dbReference type="ARBA" id="ARBA00004141"/>
    </source>
</evidence>
<evidence type="ECO:0000313" key="6">
    <source>
        <dbReference type="EMBL" id="KAG4423259.1"/>
    </source>
</evidence>
<evidence type="ECO:0000256" key="2">
    <source>
        <dbReference type="ARBA" id="ARBA00006727"/>
    </source>
</evidence>
<feature type="transmembrane region" description="Helical" evidence="4">
    <location>
        <begin position="132"/>
        <end position="151"/>
    </location>
</feature>
<comment type="subcellular location">
    <subcellularLocation>
        <location evidence="1">Membrane</location>
        <topology evidence="1">Multi-pass membrane protein</topology>
    </subcellularLocation>
</comment>
<feature type="domain" description="Major facilitator superfamily (MFS) profile" evidence="5">
    <location>
        <begin position="263"/>
        <end position="457"/>
    </location>
</feature>
<gene>
    <name evidence="6" type="ORF">IFR04_003625</name>
</gene>
<comment type="caution">
    <text evidence="6">The sequence shown here is derived from an EMBL/GenBank/DDBJ whole genome shotgun (WGS) entry which is preliminary data.</text>
</comment>
<feature type="transmembrane region" description="Helical" evidence="4">
    <location>
        <begin position="157"/>
        <end position="178"/>
    </location>
</feature>
<feature type="transmembrane region" description="Helical" evidence="4">
    <location>
        <begin position="262"/>
        <end position="285"/>
    </location>
</feature>
<name>A0A8H7WEC8_9HELO</name>
<feature type="transmembrane region" description="Helical" evidence="4">
    <location>
        <begin position="297"/>
        <end position="317"/>
    </location>
</feature>
<feature type="transmembrane region" description="Helical" evidence="4">
    <location>
        <begin position="100"/>
        <end position="120"/>
    </location>
</feature>
<dbReference type="EMBL" id="JAFJYH010000037">
    <property type="protein sequence ID" value="KAG4423259.1"/>
    <property type="molecule type" value="Genomic_DNA"/>
</dbReference>
<dbReference type="PANTHER" id="PTHR11360:SF305">
    <property type="entry name" value="MAJOR FACILITATOR SUPERFAMILY (MFS) PROFILE DOMAIN-CONTAINING PROTEIN"/>
    <property type="match status" value="1"/>
</dbReference>
<dbReference type="AlphaFoldDB" id="A0A8H7WEC8"/>
<keyword evidence="4" id="KW-0812">Transmembrane</keyword>
<proteinExistence type="inferred from homology"/>
<dbReference type="OrthoDB" id="6499973at2759"/>
<feature type="transmembrane region" description="Helical" evidence="4">
    <location>
        <begin position="427"/>
        <end position="449"/>
    </location>
</feature>
<evidence type="ECO:0000259" key="5">
    <source>
        <dbReference type="PROSITE" id="PS50850"/>
    </source>
</evidence>
<accession>A0A8H7WEC8</accession>
<feature type="transmembrane region" description="Helical" evidence="4">
    <location>
        <begin position="329"/>
        <end position="348"/>
    </location>
</feature>
<dbReference type="PANTHER" id="PTHR11360">
    <property type="entry name" value="MONOCARBOXYLATE TRANSPORTER"/>
    <property type="match status" value="1"/>
</dbReference>
<sequence>MASTSTQTISLEPLTTSQPASESTQTLTSRIQAQNENSNFDPAADAIIAESRLADSLVPDGGYGWVVILACSILTFWFVGTSYSWGVIQAALVEQKLSNPASLSFVGSLTAACISFFALVNARIVRWIGARWTAVVGVLALGMGGVLSGFSTGSVGALFFTAGVVMGVGCSLCFIVVSTIPAQYFNKKRGIANGIVYAGGGLGGTVISFAMDGLIHKLGVEWTFRIIGILILTTGLPAAWMIKERAPVKTSNFVEWSLFKNIRFTTLFIAGAIATFPLFVPPFFLPLYSSSLGLSSSAGAGLVAGFNFSSAVGRLVCGFLSDYIGPVNTLFISLILSAMSMLVIWPVSNSLGPLILFVIINGAANGGFFSTIPTVVGSVFGSRRVGVAMGMIVTGWAGGYLMGAPIAGYLLAAYGGEHSTLKAYHPAIFYAGSMALGAAILVGAVKVMLNRSPLKKL</sequence>
<feature type="transmembrane region" description="Helical" evidence="4">
    <location>
        <begin position="392"/>
        <end position="415"/>
    </location>
</feature>